<protein>
    <submittedName>
        <fullName evidence="7">Major facilitator superfamily domain, general substrate transporter</fullName>
    </submittedName>
</protein>
<feature type="transmembrane region" description="Helical" evidence="5">
    <location>
        <begin position="18"/>
        <end position="36"/>
    </location>
</feature>
<keyword evidence="3 5" id="KW-1133">Transmembrane helix</keyword>
<dbReference type="SUPFAM" id="SSF103473">
    <property type="entry name" value="MFS general substrate transporter"/>
    <property type="match status" value="1"/>
</dbReference>
<evidence type="ECO:0000313" key="7">
    <source>
        <dbReference type="EMBL" id="OAA33322.1"/>
    </source>
</evidence>
<keyword evidence="8" id="KW-1185">Reference proteome</keyword>
<dbReference type="Gene3D" id="1.20.1720.10">
    <property type="entry name" value="Multidrug resistance protein D"/>
    <property type="match status" value="1"/>
</dbReference>
<dbReference type="AlphaFoldDB" id="A0A166V6J3"/>
<proteinExistence type="predicted"/>
<feature type="domain" description="Major facilitator superfamily (MFS) profile" evidence="6">
    <location>
        <begin position="1"/>
        <end position="390"/>
    </location>
</feature>
<accession>A0A166V6J3</accession>
<evidence type="ECO:0000256" key="5">
    <source>
        <dbReference type="SAM" id="Phobius"/>
    </source>
</evidence>
<evidence type="ECO:0000259" key="6">
    <source>
        <dbReference type="PROSITE" id="PS50850"/>
    </source>
</evidence>
<feature type="transmembrane region" description="Helical" evidence="5">
    <location>
        <begin position="342"/>
        <end position="368"/>
    </location>
</feature>
<dbReference type="OrthoDB" id="6770063at2759"/>
<feature type="transmembrane region" description="Helical" evidence="5">
    <location>
        <begin position="206"/>
        <end position="228"/>
    </location>
</feature>
<feature type="transmembrane region" description="Helical" evidence="5">
    <location>
        <begin position="48"/>
        <end position="75"/>
    </location>
</feature>
<evidence type="ECO:0000256" key="4">
    <source>
        <dbReference type="ARBA" id="ARBA00023136"/>
    </source>
</evidence>
<comment type="subcellular location">
    <subcellularLocation>
        <location evidence="1">Membrane</location>
        <topology evidence="1">Multi-pass membrane protein</topology>
    </subcellularLocation>
</comment>
<evidence type="ECO:0000256" key="3">
    <source>
        <dbReference type="ARBA" id="ARBA00022989"/>
    </source>
</evidence>
<gene>
    <name evidence="7" type="ORF">AAL_00787</name>
</gene>
<feature type="transmembrane region" description="Helical" evidence="5">
    <location>
        <begin position="249"/>
        <end position="276"/>
    </location>
</feature>
<dbReference type="PANTHER" id="PTHR23501:SF81">
    <property type="entry name" value="VACUOLAR BASIC AMINO ACID TRANSPORTER 2"/>
    <property type="match status" value="1"/>
</dbReference>
<dbReference type="PANTHER" id="PTHR23501">
    <property type="entry name" value="MAJOR FACILITATOR SUPERFAMILY"/>
    <property type="match status" value="1"/>
</dbReference>
<feature type="transmembrane region" description="Helical" evidence="5">
    <location>
        <begin position="138"/>
        <end position="157"/>
    </location>
</feature>
<feature type="transmembrane region" description="Helical" evidence="5">
    <location>
        <begin position="288"/>
        <end position="307"/>
    </location>
</feature>
<evidence type="ECO:0000313" key="8">
    <source>
        <dbReference type="Proteomes" id="UP000078544"/>
    </source>
</evidence>
<name>A0A166V6J3_9HYPO</name>
<dbReference type="InterPro" id="IPR036259">
    <property type="entry name" value="MFS_trans_sf"/>
</dbReference>
<feature type="transmembrane region" description="Helical" evidence="5">
    <location>
        <begin position="112"/>
        <end position="132"/>
    </location>
</feature>
<evidence type="ECO:0000256" key="2">
    <source>
        <dbReference type="ARBA" id="ARBA00022692"/>
    </source>
</evidence>
<dbReference type="InterPro" id="IPR020846">
    <property type="entry name" value="MFS_dom"/>
</dbReference>
<dbReference type="GO" id="GO:0000329">
    <property type="term" value="C:fungal-type vacuole membrane"/>
    <property type="evidence" value="ECO:0007669"/>
    <property type="project" value="TreeGrafter"/>
</dbReference>
<dbReference type="Pfam" id="PF07690">
    <property type="entry name" value="MFS_1"/>
    <property type="match status" value="1"/>
</dbReference>
<dbReference type="Proteomes" id="UP000078544">
    <property type="component" value="Unassembled WGS sequence"/>
</dbReference>
<evidence type="ECO:0000256" key="1">
    <source>
        <dbReference type="ARBA" id="ARBA00004141"/>
    </source>
</evidence>
<dbReference type="FunFam" id="1.20.1250.20:FF:000670">
    <property type="entry name" value="MFS general substrate transporter"/>
    <property type="match status" value="1"/>
</dbReference>
<dbReference type="InterPro" id="IPR011701">
    <property type="entry name" value="MFS"/>
</dbReference>
<comment type="caution">
    <text evidence="7">The sequence shown here is derived from an EMBL/GenBank/DDBJ whole genome shotgun (WGS) entry which is preliminary data.</text>
</comment>
<dbReference type="PROSITE" id="PS50850">
    <property type="entry name" value="MFS"/>
    <property type="match status" value="1"/>
</dbReference>
<dbReference type="GO" id="GO:0015174">
    <property type="term" value="F:basic amino acid transmembrane transporter activity"/>
    <property type="evidence" value="ECO:0007669"/>
    <property type="project" value="TreeGrafter"/>
</dbReference>
<feature type="transmembrane region" description="Helical" evidence="5">
    <location>
        <begin position="319"/>
        <end position="336"/>
    </location>
</feature>
<sequence length="390" mass="41146">MATSYAVISSEFGATNTASWLTTAYLISSTALQPLYGRISDIFGRRICFVVSTSLFGVGCLACALSNSMIVLIAMRALTGVGGGGLQVMATIVNSDLIPFRRRGIYQAMQNGIFGLGAISGASLGGIIADTIGWRWCFLLQIPVSFFALIVGSVVLRHEASGTLLALGEGLGVMWARVDLLGAVLLLGAVSNQLLALSLGGNSLPWGSPTVVGCFTASLTLSAMFVLVESRTLAVPMVPLRLLKGRLPIATQSANIAAGCAAYGLLFLMPLFFQVVLLESASKAGTRLILPSLATPVGSVTAGVIMSRYGRLIGMMRNGLLFMAVGNGLLTSLRFADSNWKYFAYLIPANFGQGIVYPSILFTSLASFEHEGVLKQAQPRCLSPRSQEPL</sequence>
<keyword evidence="2 5" id="KW-0812">Transmembrane</keyword>
<reference evidence="7 8" key="1">
    <citation type="journal article" date="2016" name="Genome Biol. Evol.">
        <title>Divergent and convergent evolution of fungal pathogenicity.</title>
        <authorList>
            <person name="Shang Y."/>
            <person name="Xiao G."/>
            <person name="Zheng P."/>
            <person name="Cen K."/>
            <person name="Zhan S."/>
            <person name="Wang C."/>
        </authorList>
    </citation>
    <scope>NUCLEOTIDE SEQUENCE [LARGE SCALE GENOMIC DNA]</scope>
    <source>
        <strain evidence="7 8">RCEF 2490</strain>
    </source>
</reference>
<keyword evidence="4 5" id="KW-0472">Membrane</keyword>
<organism evidence="7 8">
    <name type="scientific">Moelleriella libera RCEF 2490</name>
    <dbReference type="NCBI Taxonomy" id="1081109"/>
    <lineage>
        <taxon>Eukaryota</taxon>
        <taxon>Fungi</taxon>
        <taxon>Dikarya</taxon>
        <taxon>Ascomycota</taxon>
        <taxon>Pezizomycotina</taxon>
        <taxon>Sordariomycetes</taxon>
        <taxon>Hypocreomycetidae</taxon>
        <taxon>Hypocreales</taxon>
        <taxon>Clavicipitaceae</taxon>
        <taxon>Moelleriella</taxon>
    </lineage>
</organism>
<dbReference type="EMBL" id="AZGY01000001">
    <property type="protein sequence ID" value="OAA33322.1"/>
    <property type="molecule type" value="Genomic_DNA"/>
</dbReference>